<name>A0A350P642_9ALTE</name>
<gene>
    <name evidence="1" type="ORF">DCW74_13610</name>
</gene>
<proteinExistence type="predicted"/>
<dbReference type="EMBL" id="DNAN01000487">
    <property type="protein sequence ID" value="HAW76759.1"/>
    <property type="molecule type" value="Genomic_DNA"/>
</dbReference>
<accession>A0A350P642</accession>
<protein>
    <recommendedName>
        <fullName evidence="3">Portal protein</fullName>
    </recommendedName>
</protein>
<dbReference type="AlphaFoldDB" id="A0A350P642"/>
<evidence type="ECO:0008006" key="3">
    <source>
        <dbReference type="Google" id="ProtNLM"/>
    </source>
</evidence>
<evidence type="ECO:0000313" key="2">
    <source>
        <dbReference type="Proteomes" id="UP000263517"/>
    </source>
</evidence>
<sequence length="830" mass="92302">MAIDTITGTENNPDVIDTGSITEVEIEPTDAELLRNAAEILVTESELVLDDEVEELPQIDFDANLVDELTSSELLNLASSVVRSIKADKESRKDWEETYIDGLKYLGMKFEKMRSQPFEGSSGVIHPILAESVTQFQAQAYKELLPATGPVKTEVIGARTAEVDAQAERVQQFMNFYIMNVMQDYDPELDMLLFYLPIAGSAFKKVYYDVSQNRAISKFIEPENLIVPYDAADLSGAERVTHVLSMSKNEIKKQQLSGFYANIELTGDGGNITQDEIEKTIDDIEGTSPTYMEERDRTVFEVHTVLDLPNFEDTDESGKTTGLKLPYIVTIDEPSQKVLSIRRNYRPDDPLKNKINYFVQYKFLPGLGFYGLGLSHMIGGLSKASTSILRQLIDAGTLANLPAGFKARGMRIRDEDEPLQPGEFRDIDTTGSSLRENLIPLPIKEPSNVLMSLLGLLVESGKRFASIADMNVGDMNQAMPVGTTVALLERGTKVMSAIHKRLHYAQRLEFQLLARVFQEYLPPVYPYVTGSAPQEIKSLDFDDRVDVVPVSDPNIFSQSQRITMAQELLAMVQSNPEIHGPNGIYEAYRRMYAALGVDDVESLLQPPAEPQPPQPVEAGLENAALILGQPAQAFPEQDHIAHINAHRSLFMTKVVTENPALQGQLIAHMMQHLQFLAEQIAVERMPEEIVAQQTELQALIESGQAVPPDLIQAVVQLGQQAQAQIAAPILAEMSGSLITSLGQDNETDPLVEIRQRELDLREKQIELDNDQFAAKQGQRAAEQEAKNVLEKERIDTSRDIAKDKLDVAIARLDQQANLKLLDLQNKRGAA</sequence>
<dbReference type="InterPro" id="IPR056909">
    <property type="entry name" value="SU10_portal"/>
</dbReference>
<reference evidence="1 2" key="1">
    <citation type="journal article" date="2018" name="Nat. Biotechnol.">
        <title>A standardized bacterial taxonomy based on genome phylogeny substantially revises the tree of life.</title>
        <authorList>
            <person name="Parks D.H."/>
            <person name="Chuvochina M."/>
            <person name="Waite D.W."/>
            <person name="Rinke C."/>
            <person name="Skarshewski A."/>
            <person name="Chaumeil P.A."/>
            <person name="Hugenholtz P."/>
        </authorList>
    </citation>
    <scope>NUCLEOTIDE SEQUENCE [LARGE SCALE GENOMIC DNA]</scope>
    <source>
        <strain evidence="1">UBA11978</strain>
    </source>
</reference>
<dbReference type="Pfam" id="PF23899">
    <property type="entry name" value="SU10_portal"/>
    <property type="match status" value="1"/>
</dbReference>
<comment type="caution">
    <text evidence="1">The sequence shown here is derived from an EMBL/GenBank/DDBJ whole genome shotgun (WGS) entry which is preliminary data.</text>
</comment>
<evidence type="ECO:0000313" key="1">
    <source>
        <dbReference type="EMBL" id="HAW76759.1"/>
    </source>
</evidence>
<organism evidence="1 2">
    <name type="scientific">Alteromonas australica</name>
    <dbReference type="NCBI Taxonomy" id="589873"/>
    <lineage>
        <taxon>Bacteria</taxon>
        <taxon>Pseudomonadati</taxon>
        <taxon>Pseudomonadota</taxon>
        <taxon>Gammaproteobacteria</taxon>
        <taxon>Alteromonadales</taxon>
        <taxon>Alteromonadaceae</taxon>
        <taxon>Alteromonas/Salinimonas group</taxon>
        <taxon>Alteromonas</taxon>
    </lineage>
</organism>
<dbReference type="Proteomes" id="UP000263517">
    <property type="component" value="Unassembled WGS sequence"/>
</dbReference>